<evidence type="ECO:0000313" key="1">
    <source>
        <dbReference type="EMBL" id="ESU40239.1"/>
    </source>
</evidence>
<evidence type="ECO:0000313" key="2">
    <source>
        <dbReference type="Proteomes" id="UP000018040"/>
    </source>
</evidence>
<dbReference type="Gene3D" id="2.10.220.10">
    <property type="entry name" value="Hormone Receptor, Insulin-like Growth Factor Receptor 1, Chain A, domain 2"/>
    <property type="match status" value="1"/>
</dbReference>
<dbReference type="Proteomes" id="UP000018040">
    <property type="component" value="Unassembled WGS sequence"/>
</dbReference>
<dbReference type="EMBL" id="AHHH01000273">
    <property type="protein sequence ID" value="ESU40239.1"/>
    <property type="molecule type" value="Genomic_DNA"/>
</dbReference>
<proteinExistence type="predicted"/>
<reference evidence="1 2" key="2">
    <citation type="journal article" date="2013" name="Genome Biol. Evol.">
        <title>Genome sequencing of Giardia lamblia genotypes A2 and B isolates (DH and GS) and comparative analysis with the genomes of genotypes A1 and E (WB and Pig).</title>
        <authorList>
            <person name="Adam R.D."/>
            <person name="Dahlstrom E.W."/>
            <person name="Martens C.A."/>
            <person name="Bruno D.P."/>
            <person name="Barbian K.D."/>
            <person name="Ricklefs S.M."/>
            <person name="Hernandez M.M."/>
            <person name="Narla N.P."/>
            <person name="Patel R.B."/>
            <person name="Porcella S.F."/>
            <person name="Nash T.E."/>
        </authorList>
    </citation>
    <scope>NUCLEOTIDE SEQUENCE [LARGE SCALE GENOMIC DNA]</scope>
    <source>
        <strain evidence="1 2">GS</strain>
    </source>
</reference>
<feature type="non-terminal residue" evidence="1">
    <location>
        <position position="1"/>
    </location>
</feature>
<dbReference type="AlphaFoldDB" id="V6TNR2"/>
<protein>
    <submittedName>
        <fullName evidence="1">Variant-specific surface protein</fullName>
    </submittedName>
</protein>
<reference evidence="2" key="1">
    <citation type="submission" date="2012-02" db="EMBL/GenBank/DDBJ databases">
        <title>Genome sequencing of Giardia lamblia Genotypes A2 and B isolates (DH and GS) and comparative analysis with the genomes of Genotypes A1 and E (WB and Pig).</title>
        <authorList>
            <person name="Adam R."/>
            <person name="Dahlstrom E."/>
            <person name="Martens C."/>
            <person name="Bruno D."/>
            <person name="Barbian K."/>
            <person name="Porcella S.F."/>
            <person name="Nash T."/>
        </authorList>
    </citation>
    <scope>NUCLEOTIDE SEQUENCE</scope>
    <source>
        <strain evidence="2">GS</strain>
    </source>
</reference>
<sequence length="221" mass="22967">ITGCAACTYDSAKVTCTKCDASKYLKTDGTCADSCTTNTEFAKEDPTNGNKCVSCGEASAGGITNCGECSLLSSASRSSTPLVTCTKCENSKYLKEGTCVDKAACTGTTFPNEDNSNANKCLPCNDGTNGITDCVKCTAPSSTGQKPTCSECSNNKIVKTADGEHPASTSLHVTTGFSWRPLQAAVHLRRYAPHVATKTATSVRLLGLTSAASARRLARCI</sequence>
<gene>
    <name evidence="1" type="ORF">GSB_154629</name>
</gene>
<accession>V6TNR2</accession>
<name>V6TNR2_GIAIN</name>
<organism evidence="1 2">
    <name type="scientific">Giardia intestinalis</name>
    <name type="common">Giardia lamblia</name>
    <dbReference type="NCBI Taxonomy" id="5741"/>
    <lineage>
        <taxon>Eukaryota</taxon>
        <taxon>Metamonada</taxon>
        <taxon>Diplomonadida</taxon>
        <taxon>Hexamitidae</taxon>
        <taxon>Giardiinae</taxon>
        <taxon>Giardia</taxon>
    </lineage>
</organism>
<comment type="caution">
    <text evidence="1">The sequence shown here is derived from an EMBL/GenBank/DDBJ whole genome shotgun (WGS) entry which is preliminary data.</text>
</comment>